<sequence>MTLGQLSIWYKNLISRKDRNAIAKIYALDEKILSSFLHHLSIVRNICAHHGRLWNREFTFAYRFPKKDPSDLAETLNQGAKKRIYNTLVMLAYLMDKINPNRWKNKISDLFVKHPEIDRKRMGFPENWKELPIWREINNG</sequence>
<dbReference type="AlphaFoldDB" id="A0A484HGF7"/>
<name>A0A484HGF7_9BACT</name>
<dbReference type="InterPro" id="IPR011664">
    <property type="entry name" value="Abi_system_AbiD/AbiF-like"/>
</dbReference>
<proteinExistence type="predicted"/>
<accession>A0A484HGF7</accession>
<organism evidence="1">
    <name type="scientific">uncultured Desulfobacteraceae bacterium</name>
    <dbReference type="NCBI Taxonomy" id="218296"/>
    <lineage>
        <taxon>Bacteria</taxon>
        <taxon>Pseudomonadati</taxon>
        <taxon>Thermodesulfobacteriota</taxon>
        <taxon>Desulfobacteria</taxon>
        <taxon>Desulfobacterales</taxon>
        <taxon>Desulfobacteraceae</taxon>
        <taxon>environmental samples</taxon>
    </lineage>
</organism>
<reference evidence="1" key="1">
    <citation type="submission" date="2019-01" db="EMBL/GenBank/DDBJ databases">
        <authorList>
            <consortium name="Genoscope - CEA"/>
            <person name="William W."/>
        </authorList>
    </citation>
    <scope>NUCLEOTIDE SEQUENCE</scope>
    <source>
        <strain evidence="1">CR-1</strain>
    </source>
</reference>
<dbReference type="Pfam" id="PF07751">
    <property type="entry name" value="Abi_2"/>
    <property type="match status" value="1"/>
</dbReference>
<gene>
    <name evidence="1" type="ORF">EPICR_180054</name>
</gene>
<evidence type="ECO:0000313" key="1">
    <source>
        <dbReference type="EMBL" id="VEN73500.1"/>
    </source>
</evidence>
<protein>
    <submittedName>
        <fullName evidence="1">Abortive infection bacteriophage resistance protein</fullName>
    </submittedName>
</protein>
<dbReference type="EMBL" id="CAACVI010000010">
    <property type="protein sequence ID" value="VEN73500.1"/>
    <property type="molecule type" value="Genomic_DNA"/>
</dbReference>